<organism evidence="1 2">
    <name type="scientific">Panaeolus cyanescens</name>
    <dbReference type="NCBI Taxonomy" id="181874"/>
    <lineage>
        <taxon>Eukaryota</taxon>
        <taxon>Fungi</taxon>
        <taxon>Dikarya</taxon>
        <taxon>Basidiomycota</taxon>
        <taxon>Agaricomycotina</taxon>
        <taxon>Agaricomycetes</taxon>
        <taxon>Agaricomycetidae</taxon>
        <taxon>Agaricales</taxon>
        <taxon>Agaricineae</taxon>
        <taxon>Galeropsidaceae</taxon>
        <taxon>Panaeolus</taxon>
    </lineage>
</organism>
<dbReference type="EMBL" id="NHTK01006080">
    <property type="protein sequence ID" value="PPQ64914.1"/>
    <property type="molecule type" value="Genomic_DNA"/>
</dbReference>
<dbReference type="OrthoDB" id="3046363at2759"/>
<dbReference type="InParanoid" id="A0A409VF79"/>
<evidence type="ECO:0000313" key="1">
    <source>
        <dbReference type="EMBL" id="PPQ64914.1"/>
    </source>
</evidence>
<name>A0A409VF79_9AGAR</name>
<dbReference type="AlphaFoldDB" id="A0A409VF79"/>
<dbReference type="Proteomes" id="UP000284842">
    <property type="component" value="Unassembled WGS sequence"/>
</dbReference>
<accession>A0A409VF79</accession>
<protein>
    <submittedName>
        <fullName evidence="1">Uncharacterized protein</fullName>
    </submittedName>
</protein>
<gene>
    <name evidence="1" type="ORF">CVT24_008254</name>
</gene>
<sequence>MHPPCMSNVIHRARTLKQKLSQTGPANATIQESTESASCFCTPPFDHIPHDEYLQGNEVPSPDEQKDLRAFIRRASDHSVWMKYQLDDLIYKELGESTEKLRESLQQEISQLDGRISEAQTIMAPVRRLTSGGRLRCPPLHFGATYLPITAPATQQEQIQAAVMLYRCFKCWSIGHSVATNTAEDAYVDPILSLLVDQSERWADVSVFNLDSFDFRRIPVLLKIKGRLRNLKYLQLDLPYDWWTVDSVESPPFADLLYDTPILQSLVYHQESSIRLPRLPLQHLTCIKIPLYRTDDLQLIASCADTLQSLYISCSMISGYDHNFSQSFSDITADPPVYEFPQLTTLCVTCFTTEVFDFLKVPTLENLAWRSDDDHVSYYDLNSLCEMLARSSNSFQPGSPEHHPLKSLCITNVGDGFPCIIGPGQEPQERLLRLFQMTPHLSTLHIPCPGTNVLHALTSGDDADQVLIPSLEFCVFTLSYTRTEDLQSRVWDDEVEELMGAYNDFASSRCGFSTVMPEHEGGQSGVRRLNSFLTVFKGIDGSYMHQSALRPLVPNISTPPKRLNTLLDDLAQALPGAFSEPWDPWNPVDKPVWHPDWYQWRSKLVQIFFQIEALDLDTTGWHQCLDRLRKLFRNDDTFYESHRFIYEIVRDMHEGCIRKFDENPWMQRWLLFVPNSERALLAYIPQDHPIMSTSYAYDIVYDRGLRCRPVFEMCMPLSIHLRDAACVNLN</sequence>
<proteinExistence type="predicted"/>
<evidence type="ECO:0000313" key="2">
    <source>
        <dbReference type="Proteomes" id="UP000284842"/>
    </source>
</evidence>
<reference evidence="1 2" key="1">
    <citation type="journal article" date="2018" name="Evol. Lett.">
        <title>Horizontal gene cluster transfer increased hallucinogenic mushroom diversity.</title>
        <authorList>
            <person name="Reynolds H.T."/>
            <person name="Vijayakumar V."/>
            <person name="Gluck-Thaler E."/>
            <person name="Korotkin H.B."/>
            <person name="Matheny P.B."/>
            <person name="Slot J.C."/>
        </authorList>
    </citation>
    <scope>NUCLEOTIDE SEQUENCE [LARGE SCALE GENOMIC DNA]</scope>
    <source>
        <strain evidence="1 2">2629</strain>
    </source>
</reference>
<comment type="caution">
    <text evidence="1">The sequence shown here is derived from an EMBL/GenBank/DDBJ whole genome shotgun (WGS) entry which is preliminary data.</text>
</comment>
<keyword evidence="2" id="KW-1185">Reference proteome</keyword>